<evidence type="ECO:0000313" key="3">
    <source>
        <dbReference type="EMBL" id="MBP1040725.1"/>
    </source>
</evidence>
<feature type="signal peptide" evidence="2">
    <location>
        <begin position="1"/>
        <end position="22"/>
    </location>
</feature>
<organism evidence="3 4">
    <name type="scientific">Vagococcus allomyrinae</name>
    <dbReference type="NCBI Taxonomy" id="2794353"/>
    <lineage>
        <taxon>Bacteria</taxon>
        <taxon>Bacillati</taxon>
        <taxon>Bacillota</taxon>
        <taxon>Bacilli</taxon>
        <taxon>Lactobacillales</taxon>
        <taxon>Enterococcaceae</taxon>
        <taxon>Vagococcus</taxon>
    </lineage>
</organism>
<reference evidence="3" key="1">
    <citation type="submission" date="2020-12" db="EMBL/GenBank/DDBJ databases">
        <title>Vagococcus allomyrinae sp. nov. and Enterococcus lavae sp. nov., isolated from the larvae of Allomyrina dichotoma.</title>
        <authorList>
            <person name="Lee S.D."/>
        </authorList>
    </citation>
    <scope>NUCLEOTIDE SEQUENCE</scope>
    <source>
        <strain evidence="3">BWB3-3</strain>
    </source>
</reference>
<gene>
    <name evidence="3" type="ORF">I6N95_06890</name>
</gene>
<dbReference type="AlphaFoldDB" id="A0A940STW4"/>
<dbReference type="RefSeq" id="WP_209526022.1">
    <property type="nucleotide sequence ID" value="NZ_JAEEGA010000003.1"/>
</dbReference>
<sequence>MKKLKLGVIVVAAVLLVAGCKADDKKGTASSTSEKTEETTKESSSEAASGASESVALEVPAGTLAIRQLYTAPHGDKSFGVTTVVMDGDKILAAATDEFQYVAKADFKGVPSSDGGFGENYPADLVLASKLENDDAYSKMMAEKGKATKKYSESMTALMEFAAGKTITELEKELADNETITDVVTGATFADANGYLEAVIDTAKNGFGLAGIEATDGDIKLTHTYAAPHGDKSFAVISVAKIDDKIGAAYVDEFQFLDKGDVEGVPNSDGGFGENFKEGTILISKMTNNGAYSKMMAEKGKATQEYAESMNAILDYVTGKTVAEIDEDLTANEDMVDVVTGATFSDTTGYVKAIVEAVK</sequence>
<protein>
    <submittedName>
        <fullName evidence="3">Peptidoglycan-binding protein</fullName>
    </submittedName>
</protein>
<feature type="chain" id="PRO_5037301936" evidence="2">
    <location>
        <begin position="23"/>
        <end position="359"/>
    </location>
</feature>
<name>A0A940STW4_9ENTE</name>
<dbReference type="Gene3D" id="3.90.1010.20">
    <property type="match status" value="2"/>
</dbReference>
<dbReference type="EMBL" id="JAEEGA010000003">
    <property type="protein sequence ID" value="MBP1040725.1"/>
    <property type="molecule type" value="Genomic_DNA"/>
</dbReference>
<accession>A0A940STW4</accession>
<evidence type="ECO:0000256" key="1">
    <source>
        <dbReference type="SAM" id="MobiDB-lite"/>
    </source>
</evidence>
<dbReference type="Proteomes" id="UP000674938">
    <property type="component" value="Unassembled WGS sequence"/>
</dbReference>
<evidence type="ECO:0000313" key="4">
    <source>
        <dbReference type="Proteomes" id="UP000674938"/>
    </source>
</evidence>
<feature type="compositionally biased region" description="Basic and acidic residues" evidence="1">
    <location>
        <begin position="34"/>
        <end position="44"/>
    </location>
</feature>
<keyword evidence="2" id="KW-0732">Signal</keyword>
<keyword evidence="4" id="KW-1185">Reference proteome</keyword>
<proteinExistence type="predicted"/>
<evidence type="ECO:0000256" key="2">
    <source>
        <dbReference type="SAM" id="SignalP"/>
    </source>
</evidence>
<comment type="caution">
    <text evidence="3">The sequence shown here is derived from an EMBL/GenBank/DDBJ whole genome shotgun (WGS) entry which is preliminary data.</text>
</comment>
<dbReference type="PROSITE" id="PS51257">
    <property type="entry name" value="PROKAR_LIPOPROTEIN"/>
    <property type="match status" value="1"/>
</dbReference>
<feature type="region of interest" description="Disordered" evidence="1">
    <location>
        <begin position="24"/>
        <end position="53"/>
    </location>
</feature>